<name>A0AA88Q311_9TELE</name>
<gene>
    <name evidence="1" type="ORF">Q8A67_003372</name>
</gene>
<evidence type="ECO:0000313" key="1">
    <source>
        <dbReference type="EMBL" id="KAK2911239.1"/>
    </source>
</evidence>
<dbReference type="EMBL" id="JAUYZG010000003">
    <property type="protein sequence ID" value="KAK2911239.1"/>
    <property type="molecule type" value="Genomic_DNA"/>
</dbReference>
<comment type="caution">
    <text evidence="1">The sequence shown here is derived from an EMBL/GenBank/DDBJ whole genome shotgun (WGS) entry which is preliminary data.</text>
</comment>
<keyword evidence="2" id="KW-1185">Reference proteome</keyword>
<evidence type="ECO:0000313" key="2">
    <source>
        <dbReference type="Proteomes" id="UP001187343"/>
    </source>
</evidence>
<dbReference type="AlphaFoldDB" id="A0AA88Q311"/>
<dbReference type="Proteomes" id="UP001187343">
    <property type="component" value="Unassembled WGS sequence"/>
</dbReference>
<accession>A0AA88Q311</accession>
<proteinExistence type="predicted"/>
<organism evidence="1 2">
    <name type="scientific">Cirrhinus molitorella</name>
    <name type="common">mud carp</name>
    <dbReference type="NCBI Taxonomy" id="172907"/>
    <lineage>
        <taxon>Eukaryota</taxon>
        <taxon>Metazoa</taxon>
        <taxon>Chordata</taxon>
        <taxon>Craniata</taxon>
        <taxon>Vertebrata</taxon>
        <taxon>Euteleostomi</taxon>
        <taxon>Actinopterygii</taxon>
        <taxon>Neopterygii</taxon>
        <taxon>Teleostei</taxon>
        <taxon>Ostariophysi</taxon>
        <taxon>Cypriniformes</taxon>
        <taxon>Cyprinidae</taxon>
        <taxon>Labeoninae</taxon>
        <taxon>Labeonini</taxon>
        <taxon>Cirrhinus</taxon>
    </lineage>
</organism>
<reference evidence="1" key="1">
    <citation type="submission" date="2023-08" db="EMBL/GenBank/DDBJ databases">
        <title>Chromosome-level Genome Assembly of mud carp (Cirrhinus molitorella).</title>
        <authorList>
            <person name="Liu H."/>
        </authorList>
    </citation>
    <scope>NUCLEOTIDE SEQUENCE</scope>
    <source>
        <strain evidence="1">Prfri</strain>
        <tissue evidence="1">Muscle</tissue>
    </source>
</reference>
<sequence>MTRLKSEINYWMYLLKEEEKVFFFACQGSGCFIWEGGKQTSLAESTPKCSATVKVDVARCGSVSINTAEHSPHARLLCIRSWLSC</sequence>
<protein>
    <submittedName>
        <fullName evidence="1">Uncharacterized protein</fullName>
    </submittedName>
</protein>